<sequence>MYQTLAPTRATTTTTTTTTASGQATTPEWSNRRATEQATRAAMARQVSGRRRFVDPTTCERDYSQAEMEFMLAMNAYKQQSGRMFPTWSEVLEVLRGLGYEKPSLDDDVE</sequence>
<dbReference type="Proteomes" id="UP000186309">
    <property type="component" value="Chromosome"/>
</dbReference>
<dbReference type="OrthoDB" id="266522at2"/>
<evidence type="ECO:0000313" key="2">
    <source>
        <dbReference type="EMBL" id="APW62773.1"/>
    </source>
</evidence>
<keyword evidence="3" id="KW-1185">Reference proteome</keyword>
<dbReference type="AlphaFoldDB" id="A0A1U7CV67"/>
<protein>
    <submittedName>
        <fullName evidence="2">Uncharacterized protein</fullName>
    </submittedName>
</protein>
<evidence type="ECO:0000313" key="3">
    <source>
        <dbReference type="Proteomes" id="UP000186309"/>
    </source>
</evidence>
<reference evidence="3" key="1">
    <citation type="submission" date="2016-12" db="EMBL/GenBank/DDBJ databases">
        <title>Comparative genomics of four Isosphaeraceae planctomycetes: a common pool of plasmids and glycoside hydrolase genes.</title>
        <authorList>
            <person name="Ivanova A."/>
        </authorList>
    </citation>
    <scope>NUCLEOTIDE SEQUENCE [LARGE SCALE GENOMIC DNA]</scope>
    <source>
        <strain evidence="3">PX4</strain>
    </source>
</reference>
<feature type="compositionally biased region" description="Low complexity" evidence="1">
    <location>
        <begin position="1"/>
        <end position="26"/>
    </location>
</feature>
<dbReference type="EMBL" id="CP019082">
    <property type="protein sequence ID" value="APW62773.1"/>
    <property type="molecule type" value="Genomic_DNA"/>
</dbReference>
<accession>A0A1U7CV67</accession>
<dbReference type="RefSeq" id="WP_145952262.1">
    <property type="nucleotide sequence ID" value="NZ_CP019082.1"/>
</dbReference>
<gene>
    <name evidence="2" type="ORF">BSF38_04326</name>
</gene>
<organism evidence="2 3">
    <name type="scientific">Paludisphaera borealis</name>
    <dbReference type="NCBI Taxonomy" id="1387353"/>
    <lineage>
        <taxon>Bacteria</taxon>
        <taxon>Pseudomonadati</taxon>
        <taxon>Planctomycetota</taxon>
        <taxon>Planctomycetia</taxon>
        <taxon>Isosphaerales</taxon>
        <taxon>Isosphaeraceae</taxon>
        <taxon>Paludisphaera</taxon>
    </lineage>
</organism>
<feature type="region of interest" description="Disordered" evidence="1">
    <location>
        <begin position="1"/>
        <end position="40"/>
    </location>
</feature>
<dbReference type="KEGG" id="pbor:BSF38_04326"/>
<proteinExistence type="predicted"/>
<name>A0A1U7CV67_9BACT</name>
<evidence type="ECO:0000256" key="1">
    <source>
        <dbReference type="SAM" id="MobiDB-lite"/>
    </source>
</evidence>